<keyword evidence="2" id="KW-1185">Reference proteome</keyword>
<dbReference type="Proteomes" id="UP000827872">
    <property type="component" value="Linkage Group LG03"/>
</dbReference>
<evidence type="ECO:0000313" key="2">
    <source>
        <dbReference type="Proteomes" id="UP000827872"/>
    </source>
</evidence>
<gene>
    <name evidence="1" type="ORF">K3G42_008321</name>
</gene>
<evidence type="ECO:0000313" key="1">
    <source>
        <dbReference type="EMBL" id="KAH7991644.1"/>
    </source>
</evidence>
<protein>
    <submittedName>
        <fullName evidence="1">Uncharacterized protein</fullName>
    </submittedName>
</protein>
<reference evidence="1" key="1">
    <citation type="submission" date="2021-08" db="EMBL/GenBank/DDBJ databases">
        <title>The first chromosome-level gecko genome reveals the dynamic sex chromosomes of Neotropical dwarf geckos (Sphaerodactylidae: Sphaerodactylus).</title>
        <authorList>
            <person name="Pinto B.J."/>
            <person name="Keating S.E."/>
            <person name="Gamble T."/>
        </authorList>
    </citation>
    <scope>NUCLEOTIDE SEQUENCE</scope>
    <source>
        <strain evidence="1">TG3544</strain>
    </source>
</reference>
<dbReference type="EMBL" id="CM037616">
    <property type="protein sequence ID" value="KAH7991644.1"/>
    <property type="molecule type" value="Genomic_DNA"/>
</dbReference>
<name>A0ACB8EG24_9SAUR</name>
<sequence>MHIANSNMGKQKAVIYKVAFVIVIVILSIVIIVLAVKIHQQQSHESVSPIPDCSPCPSDWPQYGGICYYFSTGERNWTSAQDFCSSHNASLTRIENKYFVMRYRGKLLYWIGLTRKDSGQPWKWLNGDPATLEVLGEGGNCAYLSDEQEVKASVSRCSTEHHWICSRPVVMMPSLGGWV</sequence>
<organism evidence="1 2">
    <name type="scientific">Sphaerodactylus townsendi</name>
    <dbReference type="NCBI Taxonomy" id="933632"/>
    <lineage>
        <taxon>Eukaryota</taxon>
        <taxon>Metazoa</taxon>
        <taxon>Chordata</taxon>
        <taxon>Craniata</taxon>
        <taxon>Vertebrata</taxon>
        <taxon>Euteleostomi</taxon>
        <taxon>Lepidosauria</taxon>
        <taxon>Squamata</taxon>
        <taxon>Bifurcata</taxon>
        <taxon>Gekkota</taxon>
        <taxon>Sphaerodactylidae</taxon>
        <taxon>Sphaerodactylus</taxon>
    </lineage>
</organism>
<accession>A0ACB8EG24</accession>
<comment type="caution">
    <text evidence="1">The sequence shown here is derived from an EMBL/GenBank/DDBJ whole genome shotgun (WGS) entry which is preliminary data.</text>
</comment>
<proteinExistence type="predicted"/>